<dbReference type="GO" id="GO:0043021">
    <property type="term" value="F:ribonucleoprotein complex binding"/>
    <property type="evidence" value="ECO:0007669"/>
    <property type="project" value="UniProtKB-UniRule"/>
</dbReference>
<proteinExistence type="inferred from homology"/>
<comment type="subcellular location">
    <subcellularLocation>
        <location evidence="6">Nucleus</location>
        <location evidence="6">Nucleolus</location>
    </subcellularLocation>
    <subcellularLocation>
        <location evidence="6">Nucleus</location>
        <location evidence="6">Nucleoplasm</location>
    </subcellularLocation>
</comment>
<dbReference type="STRING" id="610380.E2BUS4"/>
<dbReference type="AlphaFoldDB" id="E2BUS4"/>
<evidence type="ECO:0000256" key="2">
    <source>
        <dbReference type="ARBA" id="ARBA00022552"/>
    </source>
</evidence>
<comment type="similarity">
    <text evidence="6">Belongs to the WD repeat WDR12/YTM1 family.</text>
</comment>
<keyword evidence="1 6" id="KW-0690">Ribosome biogenesis</keyword>
<dbReference type="Proteomes" id="UP000008237">
    <property type="component" value="Unassembled WGS sequence"/>
</dbReference>
<dbReference type="InterPro" id="IPR012972">
    <property type="entry name" value="NLE"/>
</dbReference>
<dbReference type="InterPro" id="IPR001680">
    <property type="entry name" value="WD40_rpt"/>
</dbReference>
<dbReference type="CDD" id="cd00200">
    <property type="entry name" value="WD40"/>
    <property type="match status" value="1"/>
</dbReference>
<dbReference type="PROSITE" id="PS50294">
    <property type="entry name" value="WD_REPEATS_REGION"/>
    <property type="match status" value="3"/>
</dbReference>
<accession>E2BUS4</accession>
<dbReference type="InterPro" id="IPR020472">
    <property type="entry name" value="WD40_PAC1"/>
</dbReference>
<dbReference type="GO" id="GO:0000466">
    <property type="term" value="P:maturation of 5.8S rRNA from tricistronic rRNA transcript (SSU-rRNA, 5.8S rRNA, LSU-rRNA)"/>
    <property type="evidence" value="ECO:0007669"/>
    <property type="project" value="UniProtKB-UniRule"/>
</dbReference>
<evidence type="ECO:0000256" key="6">
    <source>
        <dbReference type="HAMAP-Rule" id="MF_03029"/>
    </source>
</evidence>
<feature type="repeat" description="WD" evidence="7">
    <location>
        <begin position="251"/>
        <end position="291"/>
    </location>
</feature>
<dbReference type="InterPro" id="IPR028599">
    <property type="entry name" value="WDR12/Ytm1"/>
</dbReference>
<evidence type="ECO:0000313" key="9">
    <source>
        <dbReference type="EMBL" id="EFN80547.1"/>
    </source>
</evidence>
<evidence type="ECO:0000256" key="4">
    <source>
        <dbReference type="ARBA" id="ARBA00022737"/>
    </source>
</evidence>
<keyword evidence="5 6" id="KW-0539">Nucleus</keyword>
<feature type="repeat" description="WD" evidence="7">
    <location>
        <begin position="188"/>
        <end position="219"/>
    </location>
</feature>
<evidence type="ECO:0000313" key="10">
    <source>
        <dbReference type="Proteomes" id="UP000008237"/>
    </source>
</evidence>
<sequence length="416" mass="47681">MAGTNNQIQIRLVTQQQQYAVSSYPLSVDVSIGAIELNTIVNKLLRESKNIQNEVNFDFSISSQFLHTSLREHIAETEILTKKIIDVEYLQKYVPPESEDCLIHEDWVSTVAAYDKWILTGCYDNTLHIWTSRGKHCLVIHGHALPIKAVAWISVNDDNISFVSVSQDQTAITWNWDMKNSAEPSHVYKGHENSVEAVSINYDKTLMATGSWDKTLKIWLTPTQDEQRNEEPMPKRAKVEYNKTRVPICTIKGHKDAISGVKWSDKTEIVTSSWDHTVKIWDSELGNVKREFIGEKSYFDIDYSPLAHAVITASADKHVRLYDPRSSENLVLKATYTSHTQWVQCVRWSTVNEFLFISGAYDNIVKLWDTRNPKASLFDVTEHKDKVLCCDWLNSRLIVSGDADNTLRISMFNDEY</sequence>
<keyword evidence="3 7" id="KW-0853">WD repeat</keyword>
<dbReference type="Pfam" id="PF00400">
    <property type="entry name" value="WD40"/>
    <property type="match status" value="5"/>
</dbReference>
<dbReference type="Gene3D" id="2.130.10.10">
    <property type="entry name" value="YVTN repeat-like/Quinoprotein amine dehydrogenase"/>
    <property type="match status" value="3"/>
</dbReference>
<evidence type="ECO:0000256" key="7">
    <source>
        <dbReference type="PROSITE-ProRule" id="PRU00221"/>
    </source>
</evidence>
<keyword evidence="4" id="KW-0677">Repeat</keyword>
<dbReference type="SMART" id="SM00320">
    <property type="entry name" value="WD40"/>
    <property type="match status" value="7"/>
</dbReference>
<dbReference type="OMA" id="HTRSCKA"/>
<dbReference type="PRINTS" id="PR00320">
    <property type="entry name" value="GPROTEINBRPT"/>
</dbReference>
<dbReference type="InterPro" id="IPR015943">
    <property type="entry name" value="WD40/YVTN_repeat-like_dom_sf"/>
</dbReference>
<evidence type="ECO:0000259" key="8">
    <source>
        <dbReference type="Pfam" id="PF08154"/>
    </source>
</evidence>
<dbReference type="GO" id="GO:0005730">
    <property type="term" value="C:nucleolus"/>
    <property type="evidence" value="ECO:0007669"/>
    <property type="project" value="UniProtKB-SubCell"/>
</dbReference>
<reference evidence="9 10" key="1">
    <citation type="journal article" date="2010" name="Science">
        <title>Genomic comparison of the ants Camponotus floridanus and Harpegnathos saltator.</title>
        <authorList>
            <person name="Bonasio R."/>
            <person name="Zhang G."/>
            <person name="Ye C."/>
            <person name="Mutti N.S."/>
            <person name="Fang X."/>
            <person name="Qin N."/>
            <person name="Donahue G."/>
            <person name="Yang P."/>
            <person name="Li Q."/>
            <person name="Li C."/>
            <person name="Zhang P."/>
            <person name="Huang Z."/>
            <person name="Berger S.L."/>
            <person name="Reinberg D."/>
            <person name="Wang J."/>
            <person name="Liebig J."/>
        </authorList>
    </citation>
    <scope>NUCLEOTIDE SEQUENCE [LARGE SCALE GENOMIC DNA]</scope>
    <source>
        <strain evidence="9 10">R22 G/1</strain>
    </source>
</reference>
<dbReference type="HAMAP" id="MF_03029">
    <property type="entry name" value="WDR12"/>
    <property type="match status" value="1"/>
</dbReference>
<dbReference type="GO" id="GO:0000463">
    <property type="term" value="P:maturation of LSU-rRNA from tricistronic rRNA transcript (SSU-rRNA, 5.8S rRNA, LSU-rRNA)"/>
    <property type="evidence" value="ECO:0007669"/>
    <property type="project" value="UniProtKB-UniRule"/>
</dbReference>
<comment type="function">
    <text evidence="6">Required for maturation of ribosomal RNAs and formation of the large ribosomal subunit.</text>
</comment>
<evidence type="ECO:0000256" key="5">
    <source>
        <dbReference type="ARBA" id="ARBA00023242"/>
    </source>
</evidence>
<dbReference type="PROSITE" id="PS50082">
    <property type="entry name" value="WD_REPEATS_2"/>
    <property type="match status" value="3"/>
</dbReference>
<keyword evidence="2 6" id="KW-0698">rRNA processing</keyword>
<dbReference type="InterPro" id="IPR036322">
    <property type="entry name" value="WD40_repeat_dom_sf"/>
</dbReference>
<dbReference type="InParanoid" id="E2BUS4"/>
<dbReference type="PANTHER" id="PTHR19855:SF11">
    <property type="entry name" value="RIBOSOME BIOGENESIS PROTEIN WDR12"/>
    <property type="match status" value="1"/>
</dbReference>
<feature type="repeat" description="WD" evidence="7">
    <location>
        <begin position="336"/>
        <end position="378"/>
    </location>
</feature>
<dbReference type="FunFam" id="2.130.10.10:FF:001898">
    <property type="entry name" value="Ribosome biogenesis protein WDR12 homolog"/>
    <property type="match status" value="1"/>
</dbReference>
<dbReference type="SUPFAM" id="SSF50978">
    <property type="entry name" value="WD40 repeat-like"/>
    <property type="match status" value="1"/>
</dbReference>
<dbReference type="PANTHER" id="PTHR19855">
    <property type="entry name" value="WD40 REPEAT PROTEIN 12, 37"/>
    <property type="match status" value="1"/>
</dbReference>
<dbReference type="GO" id="GO:0005654">
    <property type="term" value="C:nucleoplasm"/>
    <property type="evidence" value="ECO:0007669"/>
    <property type="project" value="UniProtKB-SubCell"/>
</dbReference>
<dbReference type="OrthoDB" id="7318948at2759"/>
<evidence type="ECO:0000256" key="1">
    <source>
        <dbReference type="ARBA" id="ARBA00022517"/>
    </source>
</evidence>
<dbReference type="GO" id="GO:0030687">
    <property type="term" value="C:preribosome, large subunit precursor"/>
    <property type="evidence" value="ECO:0007669"/>
    <property type="project" value="UniProtKB-UniRule"/>
</dbReference>
<dbReference type="EMBL" id="GL450746">
    <property type="protein sequence ID" value="EFN80547.1"/>
    <property type="molecule type" value="Genomic_DNA"/>
</dbReference>
<evidence type="ECO:0000256" key="3">
    <source>
        <dbReference type="ARBA" id="ARBA00022574"/>
    </source>
</evidence>
<gene>
    <name evidence="9" type="ORF">EAI_14157</name>
</gene>
<dbReference type="Pfam" id="PF08154">
    <property type="entry name" value="NLE"/>
    <property type="match status" value="1"/>
</dbReference>
<keyword evidence="10" id="KW-1185">Reference proteome</keyword>
<feature type="domain" description="NLE" evidence="8">
    <location>
        <begin position="8"/>
        <end position="74"/>
    </location>
</feature>
<protein>
    <recommendedName>
        <fullName evidence="6">Ribosome biogenesis protein WDR12 homolog</fullName>
    </recommendedName>
</protein>
<name>E2BUS4_HARSA</name>
<dbReference type="FunCoup" id="E2BUS4">
    <property type="interactions" value="1639"/>
</dbReference>
<organism evidence="10">
    <name type="scientific">Harpegnathos saltator</name>
    <name type="common">Jerdon's jumping ant</name>
    <dbReference type="NCBI Taxonomy" id="610380"/>
    <lineage>
        <taxon>Eukaryota</taxon>
        <taxon>Metazoa</taxon>
        <taxon>Ecdysozoa</taxon>
        <taxon>Arthropoda</taxon>
        <taxon>Hexapoda</taxon>
        <taxon>Insecta</taxon>
        <taxon>Pterygota</taxon>
        <taxon>Neoptera</taxon>
        <taxon>Endopterygota</taxon>
        <taxon>Hymenoptera</taxon>
        <taxon>Apocrita</taxon>
        <taxon>Aculeata</taxon>
        <taxon>Formicoidea</taxon>
        <taxon>Formicidae</taxon>
        <taxon>Ponerinae</taxon>
        <taxon>Ponerini</taxon>
        <taxon>Harpegnathos</taxon>
    </lineage>
</organism>